<proteinExistence type="predicted"/>
<dbReference type="PANTHER" id="PTHR42957">
    <property type="entry name" value="HELICASE MJ1565-RELATED"/>
    <property type="match status" value="1"/>
</dbReference>
<dbReference type="InterPro" id="IPR008571">
    <property type="entry name" value="HerA-like"/>
</dbReference>
<organism evidence="2 3">
    <name type="scientific">Agrocybe pediades</name>
    <dbReference type="NCBI Taxonomy" id="84607"/>
    <lineage>
        <taxon>Eukaryota</taxon>
        <taxon>Fungi</taxon>
        <taxon>Dikarya</taxon>
        <taxon>Basidiomycota</taxon>
        <taxon>Agaricomycotina</taxon>
        <taxon>Agaricomycetes</taxon>
        <taxon>Agaricomycetidae</taxon>
        <taxon>Agaricales</taxon>
        <taxon>Agaricineae</taxon>
        <taxon>Strophariaceae</taxon>
        <taxon>Agrocybe</taxon>
    </lineage>
</organism>
<comment type="caution">
    <text evidence="2">The sequence shown here is derived from an EMBL/GenBank/DDBJ whole genome shotgun (WGS) entry which is preliminary data.</text>
</comment>
<evidence type="ECO:0008006" key="4">
    <source>
        <dbReference type="Google" id="ProtNLM"/>
    </source>
</evidence>
<accession>A0A8H4R029</accession>
<gene>
    <name evidence="2" type="ORF">D9613_005364</name>
</gene>
<dbReference type="AlphaFoldDB" id="A0A8H4R029"/>
<evidence type="ECO:0000256" key="1">
    <source>
        <dbReference type="SAM" id="MobiDB-lite"/>
    </source>
</evidence>
<dbReference type="Gene3D" id="3.40.50.300">
    <property type="entry name" value="P-loop containing nucleotide triphosphate hydrolases"/>
    <property type="match status" value="1"/>
</dbReference>
<feature type="compositionally biased region" description="Polar residues" evidence="1">
    <location>
        <begin position="1"/>
        <end position="19"/>
    </location>
</feature>
<sequence>MASDHPSTNGYSTSLSETQDQSEEWQLLEDSGDSEVEPIDQDVAISRHDLATAPLITREAYAETARSGRASQYGVLGKVLSIQSKDRSEKIDDQRLYLNTNAPFSAIVCGVQGSGKSHTVSTMLENMLISGFTAIGSLAKPLSGLVLHYGEGGPNSLPNETAWISRSLSSYVSGPPVRIYVSKSSLQTMSAVYAPLGDRVVVEPLLLKNSELDASAVLSMMAVGSVDSAPLYMQIILSLLRDLGESFTFRAFMEKLEVSKQNFNPAQLSGLEQRLSLLKSFMESPKTKGYHSERPRFQAGQLTIIDLSDPFLDAASACGLFEIIVRLFVRADVQTGKVLVVDEAHKYLSASRSTTGLTKALLGLIRQQRHLAMRVIISTQEPTVVPPVLLDLCSVTILHRFSSPTWWDHLIRHVPTDFSGSDAFDKVVRLPTGHAIILAPLGIGLFAGAEQKQEDAANPAPTKALAHFGRRYLVVKTRKRITADGGASILVVG</sequence>
<protein>
    <recommendedName>
        <fullName evidence="4">Zona occludens toxin N-terminal domain-containing protein</fullName>
    </recommendedName>
</protein>
<dbReference type="InterPro" id="IPR027417">
    <property type="entry name" value="P-loop_NTPase"/>
</dbReference>
<feature type="region of interest" description="Disordered" evidence="1">
    <location>
        <begin position="1"/>
        <end position="39"/>
    </location>
</feature>
<feature type="compositionally biased region" description="Acidic residues" evidence="1">
    <location>
        <begin position="20"/>
        <end position="39"/>
    </location>
</feature>
<dbReference type="PANTHER" id="PTHR42957:SF1">
    <property type="entry name" value="HELICASE MJ1565-RELATED"/>
    <property type="match status" value="1"/>
</dbReference>
<dbReference type="Proteomes" id="UP000521872">
    <property type="component" value="Unassembled WGS sequence"/>
</dbReference>
<dbReference type="SUPFAM" id="SSF52540">
    <property type="entry name" value="P-loop containing nucleoside triphosphate hydrolases"/>
    <property type="match status" value="1"/>
</dbReference>
<evidence type="ECO:0000313" key="3">
    <source>
        <dbReference type="Proteomes" id="UP000521872"/>
    </source>
</evidence>
<dbReference type="EMBL" id="JAACJL010000016">
    <property type="protein sequence ID" value="KAF4619953.1"/>
    <property type="molecule type" value="Genomic_DNA"/>
</dbReference>
<evidence type="ECO:0000313" key="2">
    <source>
        <dbReference type="EMBL" id="KAF4619953.1"/>
    </source>
</evidence>
<keyword evidence="3" id="KW-1185">Reference proteome</keyword>
<reference evidence="2 3" key="1">
    <citation type="submission" date="2019-12" db="EMBL/GenBank/DDBJ databases">
        <authorList>
            <person name="Floudas D."/>
            <person name="Bentzer J."/>
            <person name="Ahren D."/>
            <person name="Johansson T."/>
            <person name="Persson P."/>
            <person name="Tunlid A."/>
        </authorList>
    </citation>
    <scope>NUCLEOTIDE SEQUENCE [LARGE SCALE GENOMIC DNA]</scope>
    <source>
        <strain evidence="2 3">CBS 102.39</strain>
    </source>
</reference>
<name>A0A8H4R029_9AGAR</name>